<proteinExistence type="predicted"/>
<dbReference type="AlphaFoldDB" id="A0A939H6R9"/>
<dbReference type="EMBL" id="JAFNJU010000007">
    <property type="protein sequence ID" value="MBO1265307.1"/>
    <property type="molecule type" value="Genomic_DNA"/>
</dbReference>
<gene>
    <name evidence="2" type="ORF">J3A84_09725</name>
</gene>
<keyword evidence="1" id="KW-0812">Transmembrane</keyword>
<dbReference type="Proteomes" id="UP000664218">
    <property type="component" value="Unassembled WGS sequence"/>
</dbReference>
<keyword evidence="1" id="KW-1133">Transmembrane helix</keyword>
<protein>
    <submittedName>
        <fullName evidence="2">Uncharacterized protein</fullName>
    </submittedName>
</protein>
<organism evidence="2 3">
    <name type="scientific">Proteiniclasticum aestuarii</name>
    <dbReference type="NCBI Taxonomy" id="2817862"/>
    <lineage>
        <taxon>Bacteria</taxon>
        <taxon>Bacillati</taxon>
        <taxon>Bacillota</taxon>
        <taxon>Clostridia</taxon>
        <taxon>Eubacteriales</taxon>
        <taxon>Clostridiaceae</taxon>
        <taxon>Proteiniclasticum</taxon>
    </lineage>
</organism>
<name>A0A939H6R9_9CLOT</name>
<evidence type="ECO:0000313" key="3">
    <source>
        <dbReference type="Proteomes" id="UP000664218"/>
    </source>
</evidence>
<comment type="caution">
    <text evidence="2">The sequence shown here is derived from an EMBL/GenBank/DDBJ whole genome shotgun (WGS) entry which is preliminary data.</text>
</comment>
<evidence type="ECO:0000313" key="2">
    <source>
        <dbReference type="EMBL" id="MBO1265307.1"/>
    </source>
</evidence>
<sequence>MNLGLVNAGYLSLLLMFLEVTLRIVAIYTLVILANALKTYIRRNS</sequence>
<keyword evidence="3" id="KW-1185">Reference proteome</keyword>
<reference evidence="2" key="1">
    <citation type="submission" date="2021-03" db="EMBL/GenBank/DDBJ databases">
        <title>Proteiniclasticum marinus sp. nov., isolated from tidal flat sediment.</title>
        <authorList>
            <person name="Namirimu T."/>
            <person name="Yang J.-A."/>
            <person name="Yang S.-H."/>
            <person name="Kim Y.-J."/>
            <person name="Kwon K.K."/>
        </authorList>
    </citation>
    <scope>NUCLEOTIDE SEQUENCE</scope>
    <source>
        <strain evidence="2">SCR006</strain>
    </source>
</reference>
<feature type="transmembrane region" description="Helical" evidence="1">
    <location>
        <begin position="12"/>
        <end position="37"/>
    </location>
</feature>
<accession>A0A939H6R9</accession>
<dbReference type="RefSeq" id="WP_207599831.1">
    <property type="nucleotide sequence ID" value="NZ_JAFNJU010000007.1"/>
</dbReference>
<keyword evidence="1" id="KW-0472">Membrane</keyword>
<evidence type="ECO:0000256" key="1">
    <source>
        <dbReference type="SAM" id="Phobius"/>
    </source>
</evidence>